<dbReference type="NCBIfam" id="TIGR04056">
    <property type="entry name" value="OMP_RagA_SusC"/>
    <property type="match status" value="1"/>
</dbReference>
<dbReference type="InterPro" id="IPR039426">
    <property type="entry name" value="TonB-dep_rcpt-like"/>
</dbReference>
<keyword evidence="4 7" id="KW-0812">Transmembrane</keyword>
<keyword evidence="3 7" id="KW-1134">Transmembrane beta strand</keyword>
<name>A0ABR7XWS5_9SPHI</name>
<dbReference type="InterPro" id="IPR008969">
    <property type="entry name" value="CarboxyPept-like_regulatory"/>
</dbReference>
<dbReference type="InterPro" id="IPR012910">
    <property type="entry name" value="Plug_dom"/>
</dbReference>
<evidence type="ECO:0000259" key="9">
    <source>
        <dbReference type="Pfam" id="PF07715"/>
    </source>
</evidence>
<keyword evidence="10" id="KW-0675">Receptor</keyword>
<protein>
    <submittedName>
        <fullName evidence="10">TonB-dependent receptor</fullName>
    </submittedName>
</protein>
<comment type="subcellular location">
    <subcellularLocation>
        <location evidence="1 7">Cell outer membrane</location>
        <topology evidence="1 7">Multi-pass membrane protein</topology>
    </subcellularLocation>
</comment>
<organism evidence="10 11">
    <name type="scientific">Sphingobacterium chuzhouense</name>
    <dbReference type="NCBI Taxonomy" id="1742264"/>
    <lineage>
        <taxon>Bacteria</taxon>
        <taxon>Pseudomonadati</taxon>
        <taxon>Bacteroidota</taxon>
        <taxon>Sphingobacteriia</taxon>
        <taxon>Sphingobacteriales</taxon>
        <taxon>Sphingobacteriaceae</taxon>
        <taxon>Sphingobacterium</taxon>
    </lineage>
</organism>
<evidence type="ECO:0000256" key="6">
    <source>
        <dbReference type="ARBA" id="ARBA00023237"/>
    </source>
</evidence>
<dbReference type="Pfam" id="PF07715">
    <property type="entry name" value="Plug"/>
    <property type="match status" value="1"/>
</dbReference>
<dbReference type="Pfam" id="PF13715">
    <property type="entry name" value="CarbopepD_reg_2"/>
    <property type="match status" value="1"/>
</dbReference>
<keyword evidence="11" id="KW-1185">Reference proteome</keyword>
<feature type="domain" description="TonB-dependent receptor plug" evidence="9">
    <location>
        <begin position="113"/>
        <end position="219"/>
    </location>
</feature>
<sequence>MRQLLFILSLLYSTILYAQKTTVNGVVTSQTGEALVGVSIKEKGTNKETTTDAKGGYAITTSSADAVLIYSYIGYTPIEIKAGDNATRSVQLLEETKSMDEVVVIGYGSVQRKDLTGSVASVSGEELNKVPVPDVTMALAGRLAGVQVSASEGAPGSEMSIKVRGGGSITQSNEPLYVIDGIPQTEGINFLDPTDIESIDVLKDAASTAIYGSRGANGVILVTTKKNKAGRTNVTYDTYMGGKSINNTLPVLKPYDYTVLQYERSLADESRLARFEQTYGTFDQLEELYMNRPGINWQEQVFGGTANSQYHKIGVNGGNQATRYSLFYSMNNDEGIMLNSGAKKHVAKLSLNHQANERLSLNGSVNYSEQKVYGLGTNEGNTYLNQLQNILTYRPLYGLAGTDEDFLNMEEDPALEDVQGNTLQNPLVNAESQHRDILGRFLYLNTDVQYKLTDHITYRGLVNYRNISTKTDLFYDRRSMMAKRNNGPQGSMADQVRSGWSYSNTLMYENTFNQDHKFDVLLGQEQNYLLTKYNRVTATGFPDETLGLDNLYEASTFIGESNNQDERMISFFARANYNYKSKYLVSASLRSDGSSKFGPNNKFGYFPAASFAWRIIEEDFMKNQGILSDLKLRFSIGTSGNNRIANYTSLALLSTGTYPLNDRINVTVFPNTLPNPDLKWEATRAENLGLDMAFFNQRIQLTAELYRNTTKDLLLQAEVPMSSGYSTMLINAGSTQNSGVELSINTTNINTPNFKWTTDFNWAFNRNKVLALTDGESFRNVFSDWGVLTESDYIIQVGQALGQMYGYKTDGLYQVDDFNFDSNTQTYTLKDGIPYDNNNIPQPGFLKFVDTDGNGTINPDDRAVIGNAIPKGMGGLNNTFSYKGIDLSIFLNWAYGNDVYNANKLYSSQTQLDYRSTLSYFADRWMSIDASGNRVTDPAALAAMNEGKTVPVYNSNTALRFYDYVVENGSFLRINNISIGYTIPKSFLSRFKINGLRVYATAYNLGTIAGYSGYDPEVSSRNSTGLTPGIDFGAYPRAKSFVAGINLSL</sequence>
<evidence type="ECO:0000256" key="4">
    <source>
        <dbReference type="ARBA" id="ARBA00022692"/>
    </source>
</evidence>
<comment type="caution">
    <text evidence="10">The sequence shown here is derived from an EMBL/GenBank/DDBJ whole genome shotgun (WGS) entry which is preliminary data.</text>
</comment>
<keyword evidence="8" id="KW-0732">Signal</keyword>
<evidence type="ECO:0000313" key="10">
    <source>
        <dbReference type="EMBL" id="MBD1423515.1"/>
    </source>
</evidence>
<dbReference type="Gene3D" id="2.60.40.1120">
    <property type="entry name" value="Carboxypeptidase-like, regulatory domain"/>
    <property type="match status" value="1"/>
</dbReference>
<dbReference type="Gene3D" id="2.40.170.20">
    <property type="entry name" value="TonB-dependent receptor, beta-barrel domain"/>
    <property type="match status" value="1"/>
</dbReference>
<evidence type="ECO:0000256" key="5">
    <source>
        <dbReference type="ARBA" id="ARBA00023136"/>
    </source>
</evidence>
<evidence type="ECO:0000256" key="2">
    <source>
        <dbReference type="ARBA" id="ARBA00022448"/>
    </source>
</evidence>
<proteinExistence type="inferred from homology"/>
<comment type="similarity">
    <text evidence="7">Belongs to the TonB-dependent receptor family.</text>
</comment>
<dbReference type="InterPro" id="IPR037066">
    <property type="entry name" value="Plug_dom_sf"/>
</dbReference>
<dbReference type="SUPFAM" id="SSF49464">
    <property type="entry name" value="Carboxypeptidase regulatory domain-like"/>
    <property type="match status" value="1"/>
</dbReference>
<evidence type="ECO:0000256" key="8">
    <source>
        <dbReference type="SAM" id="SignalP"/>
    </source>
</evidence>
<dbReference type="EMBL" id="JACNYL010000005">
    <property type="protein sequence ID" value="MBD1423515.1"/>
    <property type="molecule type" value="Genomic_DNA"/>
</dbReference>
<dbReference type="Proteomes" id="UP000651112">
    <property type="component" value="Unassembled WGS sequence"/>
</dbReference>
<evidence type="ECO:0000256" key="3">
    <source>
        <dbReference type="ARBA" id="ARBA00022452"/>
    </source>
</evidence>
<dbReference type="NCBIfam" id="TIGR04057">
    <property type="entry name" value="SusC_RagA_signa"/>
    <property type="match status" value="1"/>
</dbReference>
<keyword evidence="6 7" id="KW-0998">Cell outer membrane</keyword>
<dbReference type="InterPro" id="IPR036942">
    <property type="entry name" value="Beta-barrel_TonB_sf"/>
</dbReference>
<dbReference type="InterPro" id="IPR023996">
    <property type="entry name" value="TonB-dep_OMP_SusC/RagA"/>
</dbReference>
<feature type="chain" id="PRO_5045911399" evidence="8">
    <location>
        <begin position="19"/>
        <end position="1049"/>
    </location>
</feature>
<dbReference type="PROSITE" id="PS52016">
    <property type="entry name" value="TONB_DEPENDENT_REC_3"/>
    <property type="match status" value="1"/>
</dbReference>
<accession>A0ABR7XWS5</accession>
<dbReference type="InterPro" id="IPR023997">
    <property type="entry name" value="TonB-dep_OMP_SusC/RagA_CS"/>
</dbReference>
<reference evidence="10 11" key="1">
    <citation type="submission" date="2020-08" db="EMBL/GenBank/DDBJ databases">
        <title>Sphingobacterium sp. DN00404 isolated from aquaculture water.</title>
        <authorList>
            <person name="Zhang M."/>
        </authorList>
    </citation>
    <scope>NUCLEOTIDE SEQUENCE [LARGE SCALE GENOMIC DNA]</scope>
    <source>
        <strain evidence="10 11">KCTC 42746</strain>
    </source>
</reference>
<keyword evidence="5 7" id="KW-0472">Membrane</keyword>
<evidence type="ECO:0000313" key="11">
    <source>
        <dbReference type="Proteomes" id="UP000651112"/>
    </source>
</evidence>
<dbReference type="SUPFAM" id="SSF56935">
    <property type="entry name" value="Porins"/>
    <property type="match status" value="1"/>
</dbReference>
<dbReference type="RefSeq" id="WP_190315294.1">
    <property type="nucleotide sequence ID" value="NZ_JACNYL010000005.1"/>
</dbReference>
<dbReference type="Gene3D" id="2.170.130.10">
    <property type="entry name" value="TonB-dependent receptor, plug domain"/>
    <property type="match status" value="1"/>
</dbReference>
<evidence type="ECO:0000256" key="7">
    <source>
        <dbReference type="PROSITE-ProRule" id="PRU01360"/>
    </source>
</evidence>
<feature type="signal peptide" evidence="8">
    <location>
        <begin position="1"/>
        <end position="18"/>
    </location>
</feature>
<keyword evidence="2 7" id="KW-0813">Transport</keyword>
<evidence type="ECO:0000256" key="1">
    <source>
        <dbReference type="ARBA" id="ARBA00004571"/>
    </source>
</evidence>
<gene>
    <name evidence="10" type="ORF">H8B21_18300</name>
</gene>